<sequence>MFSMSSLARLLTYWYASQPIAVPRWCIVCPAKRDTVDAWEITLSPEAWLSENDARYGDVFDDKAAVTTLWAFSNQKAKSAVTTIAVMLRGALSAMARQQARQVGSAAVFDYELGGLESTTY</sequence>
<dbReference type="Proteomes" id="UP001465668">
    <property type="component" value="Unassembled WGS sequence"/>
</dbReference>
<dbReference type="EMBL" id="JARVKM010000025">
    <property type="protein sequence ID" value="KAK9776743.1"/>
    <property type="molecule type" value="Genomic_DNA"/>
</dbReference>
<accession>A0ABR2XSG9</accession>
<proteinExistence type="predicted"/>
<gene>
    <name evidence="1" type="ORF">SCAR479_06481</name>
</gene>
<keyword evidence="2" id="KW-1185">Reference proteome</keyword>
<protein>
    <submittedName>
        <fullName evidence="1">Uncharacterized protein</fullName>
    </submittedName>
</protein>
<evidence type="ECO:0000313" key="1">
    <source>
        <dbReference type="EMBL" id="KAK9776743.1"/>
    </source>
</evidence>
<reference evidence="1 2" key="1">
    <citation type="submission" date="2024-02" db="EMBL/GenBank/DDBJ databases">
        <title>First draft genome assembly of two strains of Seiridium cardinale.</title>
        <authorList>
            <person name="Emiliani G."/>
            <person name="Scali E."/>
        </authorList>
    </citation>
    <scope>NUCLEOTIDE SEQUENCE [LARGE SCALE GENOMIC DNA]</scope>
    <source>
        <strain evidence="1 2">BM-138-000479</strain>
    </source>
</reference>
<evidence type="ECO:0000313" key="2">
    <source>
        <dbReference type="Proteomes" id="UP001465668"/>
    </source>
</evidence>
<comment type="caution">
    <text evidence="1">The sequence shown here is derived from an EMBL/GenBank/DDBJ whole genome shotgun (WGS) entry which is preliminary data.</text>
</comment>
<organism evidence="1 2">
    <name type="scientific">Seiridium cardinale</name>
    <dbReference type="NCBI Taxonomy" id="138064"/>
    <lineage>
        <taxon>Eukaryota</taxon>
        <taxon>Fungi</taxon>
        <taxon>Dikarya</taxon>
        <taxon>Ascomycota</taxon>
        <taxon>Pezizomycotina</taxon>
        <taxon>Sordariomycetes</taxon>
        <taxon>Xylariomycetidae</taxon>
        <taxon>Amphisphaeriales</taxon>
        <taxon>Sporocadaceae</taxon>
        <taxon>Seiridium</taxon>
    </lineage>
</organism>
<name>A0ABR2XSG9_9PEZI</name>